<gene>
    <name evidence="2" type="ORF">HPBE_LOCUS22159</name>
</gene>
<sequence length="191" mass="21916">MDEDRPKRKDGGHRLWVMKDVAPPHNSLLLHSKITIVPLRLINDLGRQLYALEFSAHAPPNKKKCIFIDESGFNLHLRRTQARSKKGTRANDVLPTVRGRWWTRTLILAMNTQGVIHTGIIDDRTCTGPKFCAFVDQLVSKMRGVMDGMDGAWLIMSNARIRKISELRRILEETSYELKFLSPYSYMLNPA</sequence>
<reference evidence="4" key="2">
    <citation type="submission" date="2019-09" db="UniProtKB">
        <authorList>
            <consortium name="WormBaseParasite"/>
        </authorList>
    </citation>
    <scope>IDENTIFICATION</scope>
</reference>
<dbReference type="PANTHER" id="PTHR46564">
    <property type="entry name" value="TRANSPOSASE"/>
    <property type="match status" value="1"/>
</dbReference>
<reference evidence="2 3" key="1">
    <citation type="submission" date="2018-11" db="EMBL/GenBank/DDBJ databases">
        <authorList>
            <consortium name="Pathogen Informatics"/>
        </authorList>
    </citation>
    <scope>NUCLEOTIDE SEQUENCE [LARGE SCALE GENOMIC DNA]</scope>
</reference>
<dbReference type="PANTHER" id="PTHR46564:SF1">
    <property type="entry name" value="TRANSPOSASE"/>
    <property type="match status" value="1"/>
</dbReference>
<proteinExistence type="predicted"/>
<dbReference type="AlphaFoldDB" id="A0A183GHU5"/>
<keyword evidence="3" id="KW-1185">Reference proteome</keyword>
<dbReference type="WBParaSite" id="HPBE_0002216001-mRNA-1">
    <property type="protein sequence ID" value="HPBE_0002216001-mRNA-1"/>
    <property type="gene ID" value="HPBE_0002216001"/>
</dbReference>
<protein>
    <submittedName>
        <fullName evidence="4">DDE_3 domain-containing protein</fullName>
    </submittedName>
</protein>
<feature type="domain" description="Tc1-like transposase DDE" evidence="1">
    <location>
        <begin position="65"/>
        <end position="190"/>
    </location>
</feature>
<evidence type="ECO:0000313" key="4">
    <source>
        <dbReference type="WBParaSite" id="HPBE_0002216001-mRNA-1"/>
    </source>
</evidence>
<dbReference type="GO" id="GO:0003676">
    <property type="term" value="F:nucleic acid binding"/>
    <property type="evidence" value="ECO:0007669"/>
    <property type="project" value="InterPro"/>
</dbReference>
<organism evidence="3 4">
    <name type="scientific">Heligmosomoides polygyrus</name>
    <name type="common">Parasitic roundworm</name>
    <dbReference type="NCBI Taxonomy" id="6339"/>
    <lineage>
        <taxon>Eukaryota</taxon>
        <taxon>Metazoa</taxon>
        <taxon>Ecdysozoa</taxon>
        <taxon>Nematoda</taxon>
        <taxon>Chromadorea</taxon>
        <taxon>Rhabditida</taxon>
        <taxon>Rhabditina</taxon>
        <taxon>Rhabditomorpha</taxon>
        <taxon>Strongyloidea</taxon>
        <taxon>Heligmosomidae</taxon>
        <taxon>Heligmosomoides</taxon>
    </lineage>
</organism>
<name>A0A183GHU5_HELPZ</name>
<evidence type="ECO:0000313" key="2">
    <source>
        <dbReference type="EMBL" id="VDP30794.1"/>
    </source>
</evidence>
<accession>A0A3P8DFH5</accession>
<dbReference type="InterPro" id="IPR036397">
    <property type="entry name" value="RNaseH_sf"/>
</dbReference>
<dbReference type="InterPro" id="IPR038717">
    <property type="entry name" value="Tc1-like_DDE_dom"/>
</dbReference>
<dbReference type="Gene3D" id="3.30.420.10">
    <property type="entry name" value="Ribonuclease H-like superfamily/Ribonuclease H"/>
    <property type="match status" value="1"/>
</dbReference>
<dbReference type="OrthoDB" id="7976214at2759"/>
<accession>A0A183GHU5</accession>
<evidence type="ECO:0000313" key="3">
    <source>
        <dbReference type="Proteomes" id="UP000050761"/>
    </source>
</evidence>
<dbReference type="Proteomes" id="UP000050761">
    <property type="component" value="Unassembled WGS sequence"/>
</dbReference>
<dbReference type="EMBL" id="UZAH01033709">
    <property type="protein sequence ID" value="VDP30794.1"/>
    <property type="molecule type" value="Genomic_DNA"/>
</dbReference>
<evidence type="ECO:0000259" key="1">
    <source>
        <dbReference type="Pfam" id="PF13358"/>
    </source>
</evidence>
<dbReference type="Pfam" id="PF13358">
    <property type="entry name" value="DDE_3"/>
    <property type="match status" value="1"/>
</dbReference>